<dbReference type="HOGENOM" id="CLU_2848389_0_0_0"/>
<keyword evidence="2" id="KW-1185">Reference proteome</keyword>
<accession>E8T1V2</accession>
<proteinExistence type="predicted"/>
<protein>
    <submittedName>
        <fullName evidence="1">DNA topoisomerase type IA zn finger domain protein</fullName>
    </submittedName>
</protein>
<gene>
    <name evidence="1" type="ordered locus">Theam_0880</name>
</gene>
<dbReference type="RefSeq" id="WP_013537633.1">
    <property type="nucleotide sequence ID" value="NC_014926.1"/>
</dbReference>
<name>E8T1V2_THEA1</name>
<dbReference type="AlphaFoldDB" id="E8T1V2"/>
<sequence length="65" mass="7578">MEFTQKTNLFPYPDLFVFVDRICPVCGSPLSVKRVNGKEFVTCTNNRCNYFENSNLHRTERGETL</sequence>
<reference evidence="1" key="1">
    <citation type="submission" date="2011-01" db="EMBL/GenBank/DDBJ databases">
        <title>Complete sequence of chromosome of Thermovibrio ammonificans HB-1.</title>
        <authorList>
            <consortium name="US DOE Joint Genome Institute"/>
            <person name="Lucas S."/>
            <person name="Copeland A."/>
            <person name="Lapidus A."/>
            <person name="Cheng J.-F."/>
            <person name="Goodwin L."/>
            <person name="Pitluck S."/>
            <person name="Davenport K."/>
            <person name="Detter J.C."/>
            <person name="Han C."/>
            <person name="Tapia R."/>
            <person name="Land M."/>
            <person name="Hauser L."/>
            <person name="Kyrpides N."/>
            <person name="Ivanova N."/>
            <person name="Ovchinnikova G."/>
            <person name="Vetriani C."/>
            <person name="Woyke T."/>
        </authorList>
    </citation>
    <scope>NUCLEOTIDE SEQUENCE [LARGE SCALE GENOMIC DNA]</scope>
    <source>
        <strain evidence="1">HB-1</strain>
    </source>
</reference>
<evidence type="ECO:0000313" key="2">
    <source>
        <dbReference type="Proteomes" id="UP000006362"/>
    </source>
</evidence>
<dbReference type="KEGG" id="tam:Theam_0880"/>
<organism evidence="1 2">
    <name type="scientific">Thermovibrio ammonificans (strain DSM 15698 / JCM 12110 / HB-1)</name>
    <dbReference type="NCBI Taxonomy" id="648996"/>
    <lineage>
        <taxon>Bacteria</taxon>
        <taxon>Pseudomonadati</taxon>
        <taxon>Aquificota</taxon>
        <taxon>Aquificia</taxon>
        <taxon>Desulfurobacteriales</taxon>
        <taxon>Desulfurobacteriaceae</taxon>
        <taxon>Thermovibrio</taxon>
    </lineage>
</organism>
<dbReference type="EMBL" id="CP002444">
    <property type="protein sequence ID" value="ADU96847.1"/>
    <property type="molecule type" value="Genomic_DNA"/>
</dbReference>
<dbReference type="OrthoDB" id="1376408at2"/>
<dbReference type="STRING" id="648996.Theam_0880"/>
<evidence type="ECO:0000313" key="1">
    <source>
        <dbReference type="EMBL" id="ADU96847.1"/>
    </source>
</evidence>
<dbReference type="Proteomes" id="UP000006362">
    <property type="component" value="Chromosome"/>
</dbReference>
<dbReference type="GO" id="GO:0016853">
    <property type="term" value="F:isomerase activity"/>
    <property type="evidence" value="ECO:0007669"/>
    <property type="project" value="UniProtKB-KW"/>
</dbReference>